<dbReference type="GO" id="GO:0047429">
    <property type="term" value="F:nucleoside triphosphate diphosphatase activity"/>
    <property type="evidence" value="ECO:0007669"/>
    <property type="project" value="InterPro"/>
</dbReference>
<comment type="caution">
    <text evidence="1">The sequence shown here is derived from an EMBL/GenBank/DDBJ whole genome shotgun (WGS) entry which is preliminary data.</text>
</comment>
<sequence>MEPTDAKRDLLELREIVRTFVREREWEQFHTPKNLAIALSVEASELLEPFQWLATGERHELGQAKLEAVRHEMADVLTYLISLADKLDVDLREAVIDKMAINRAKYPVEKVKGDSRKYTDYET</sequence>
<organism evidence="1 2">
    <name type="scientific">Trinickia fusca</name>
    <dbReference type="NCBI Taxonomy" id="2419777"/>
    <lineage>
        <taxon>Bacteria</taxon>
        <taxon>Pseudomonadati</taxon>
        <taxon>Pseudomonadota</taxon>
        <taxon>Betaproteobacteria</taxon>
        <taxon>Burkholderiales</taxon>
        <taxon>Burkholderiaceae</taxon>
        <taxon>Trinickia</taxon>
    </lineage>
</organism>
<evidence type="ECO:0000313" key="2">
    <source>
        <dbReference type="Proteomes" id="UP000280434"/>
    </source>
</evidence>
<reference evidence="1 2" key="1">
    <citation type="submission" date="2018-10" db="EMBL/GenBank/DDBJ databases">
        <title>Paraburkholderia sp. 7MK8-2, isolated from soil.</title>
        <authorList>
            <person name="Gao Z.-H."/>
            <person name="Qiu L.-H."/>
        </authorList>
    </citation>
    <scope>NUCLEOTIDE SEQUENCE [LARGE SCALE GENOMIC DNA]</scope>
    <source>
        <strain evidence="1 2">7MK8-2</strain>
    </source>
</reference>
<dbReference type="AlphaFoldDB" id="A0A494XRR0"/>
<dbReference type="EMBL" id="RBZV01000001">
    <property type="protein sequence ID" value="RKP52341.1"/>
    <property type="molecule type" value="Genomic_DNA"/>
</dbReference>
<dbReference type="PIRSF" id="PIRSF029826">
    <property type="entry name" value="UCP029826_pph"/>
    <property type="match status" value="1"/>
</dbReference>
<evidence type="ECO:0000313" key="1">
    <source>
        <dbReference type="EMBL" id="RKP52341.1"/>
    </source>
</evidence>
<accession>A0A494XRR0</accession>
<keyword evidence="2" id="KW-1185">Reference proteome</keyword>
<keyword evidence="1" id="KW-0378">Hydrolase</keyword>
<dbReference type="Pfam" id="PF12643">
    <property type="entry name" value="MazG-like"/>
    <property type="match status" value="1"/>
</dbReference>
<dbReference type="InterPro" id="IPR052555">
    <property type="entry name" value="dCTP_Pyrophosphatase"/>
</dbReference>
<proteinExistence type="predicted"/>
<gene>
    <name evidence="1" type="ORF">D7S89_02095</name>
</gene>
<dbReference type="RefSeq" id="WP_121275130.1">
    <property type="nucleotide sequence ID" value="NZ_RBZV01000001.1"/>
</dbReference>
<dbReference type="Gene3D" id="1.10.287.1080">
    <property type="entry name" value="MazG-like"/>
    <property type="match status" value="1"/>
</dbReference>
<name>A0A494XRR0_9BURK</name>
<dbReference type="CDD" id="cd11537">
    <property type="entry name" value="NTP-PPase_RS21-C6_like"/>
    <property type="match status" value="1"/>
</dbReference>
<dbReference type="InterPro" id="IPR025984">
    <property type="entry name" value="DCTPP"/>
</dbReference>
<dbReference type="OrthoDB" id="9791898at2"/>
<dbReference type="PANTHER" id="PTHR46523">
    <property type="entry name" value="DCTP PYROPHOSPHATASE 1"/>
    <property type="match status" value="1"/>
</dbReference>
<dbReference type="Proteomes" id="UP000280434">
    <property type="component" value="Unassembled WGS sequence"/>
</dbReference>
<dbReference type="PANTHER" id="PTHR46523:SF1">
    <property type="entry name" value="DCTP PYROPHOSPHATASE 1"/>
    <property type="match status" value="1"/>
</dbReference>
<protein>
    <submittedName>
        <fullName evidence="1">Nucleotide pyrophosphohydrolase</fullName>
    </submittedName>
</protein>
<dbReference type="GO" id="GO:0009143">
    <property type="term" value="P:nucleoside triphosphate catabolic process"/>
    <property type="evidence" value="ECO:0007669"/>
    <property type="project" value="InterPro"/>
</dbReference>
<dbReference type="SUPFAM" id="SSF101386">
    <property type="entry name" value="all-alpha NTP pyrophosphatases"/>
    <property type="match status" value="1"/>
</dbReference>